<dbReference type="SUPFAM" id="SSF81606">
    <property type="entry name" value="PP2C-like"/>
    <property type="match status" value="1"/>
</dbReference>
<feature type="region of interest" description="Disordered" evidence="1">
    <location>
        <begin position="1"/>
        <end position="20"/>
    </location>
</feature>
<accession>A0ABX2JDJ8</accession>
<dbReference type="EMBL" id="JAAMCP010000015">
    <property type="protein sequence ID" value="NTF39568.1"/>
    <property type="molecule type" value="Genomic_DNA"/>
</dbReference>
<protein>
    <recommendedName>
        <fullName evidence="4">Serine/threonine protein phosphatase</fullName>
    </recommendedName>
</protein>
<evidence type="ECO:0008006" key="4">
    <source>
        <dbReference type="Google" id="ProtNLM"/>
    </source>
</evidence>
<reference evidence="2 3" key="1">
    <citation type="journal article" date="2020" name="Science">
        <title>Unexpected conservation and global transmission of agrobacterial virulence plasmids.</title>
        <authorList>
            <person name="Weisberg A.J."/>
            <person name="Davis E.W. 2nd"/>
            <person name="Tabima J."/>
            <person name="Belcher M.S."/>
            <person name="Miller M."/>
            <person name="Kuo C.H."/>
            <person name="Loper J.E."/>
            <person name="Grunwald N.J."/>
            <person name="Putnam M.L."/>
            <person name="Chang J.H."/>
        </authorList>
    </citation>
    <scope>NUCLEOTIDE SEQUENCE [LARGE SCALE GENOMIC DNA]</scope>
    <source>
        <strain evidence="2 3">A19/93</strain>
    </source>
</reference>
<evidence type="ECO:0000313" key="2">
    <source>
        <dbReference type="EMBL" id="NTF39568.1"/>
    </source>
</evidence>
<evidence type="ECO:0000256" key="1">
    <source>
        <dbReference type="SAM" id="MobiDB-lite"/>
    </source>
</evidence>
<name>A0ABX2JDJ8_9HYPH</name>
<dbReference type="InterPro" id="IPR036457">
    <property type="entry name" value="PPM-type-like_dom_sf"/>
</dbReference>
<dbReference type="Proteomes" id="UP000822331">
    <property type="component" value="Unassembled WGS sequence"/>
</dbReference>
<gene>
    <name evidence="2" type="ORF">G6L72_22975</name>
</gene>
<sequence>MKIEARWLSQKGTRTDDNRDHAGIAGKHGEFLAIVADGATNGSNNGGYARAIVKAVVDWFAGTDDAWGHELMHAKLREIHQALRKSFPRGSASIILFHVTDKGSLTVLHSGDCLLGRHDGQVHWQVMPHTLANALAEMPLYAIAKSPTRHLLTQSFRSKEFMVPDVLAEEKVSGALLLATDGFWAELTESEQEVFLGGGQSAAPERDDRSVLQLWLSTGERTEILLDEGGSTNFYVRTPASQK</sequence>
<dbReference type="RefSeq" id="WP_174003553.1">
    <property type="nucleotide sequence ID" value="NZ_JAAMCP010000015.1"/>
</dbReference>
<proteinExistence type="predicted"/>
<dbReference type="Gene3D" id="3.60.40.10">
    <property type="entry name" value="PPM-type phosphatase domain"/>
    <property type="match status" value="1"/>
</dbReference>
<organism evidence="2 3">
    <name type="scientific">Agrobacterium rubi</name>
    <dbReference type="NCBI Taxonomy" id="28099"/>
    <lineage>
        <taxon>Bacteria</taxon>
        <taxon>Pseudomonadati</taxon>
        <taxon>Pseudomonadota</taxon>
        <taxon>Alphaproteobacteria</taxon>
        <taxon>Hyphomicrobiales</taxon>
        <taxon>Rhizobiaceae</taxon>
        <taxon>Rhizobium/Agrobacterium group</taxon>
        <taxon>Agrobacterium</taxon>
    </lineage>
</organism>
<keyword evidence="3" id="KW-1185">Reference proteome</keyword>
<evidence type="ECO:0000313" key="3">
    <source>
        <dbReference type="Proteomes" id="UP000822331"/>
    </source>
</evidence>
<comment type="caution">
    <text evidence="2">The sequence shown here is derived from an EMBL/GenBank/DDBJ whole genome shotgun (WGS) entry which is preliminary data.</text>
</comment>